<feature type="binding site" evidence="13">
    <location>
        <begin position="126"/>
        <end position="129"/>
    </location>
    <ligand>
        <name>NAD(+)</name>
        <dbReference type="ChEBI" id="CHEBI:57540"/>
    </ligand>
</feature>
<dbReference type="InterPro" id="IPR023940">
    <property type="entry name" value="DHDPR_bac"/>
</dbReference>
<dbReference type="GO" id="GO:0051287">
    <property type="term" value="F:NAD binding"/>
    <property type="evidence" value="ECO:0007669"/>
    <property type="project" value="UniProtKB-UniRule"/>
</dbReference>
<evidence type="ECO:0000256" key="4">
    <source>
        <dbReference type="ARBA" id="ARBA00022857"/>
    </source>
</evidence>
<dbReference type="PROSITE" id="PS01298">
    <property type="entry name" value="DAPB"/>
    <property type="match status" value="1"/>
</dbReference>
<dbReference type="AlphaFoldDB" id="A0A081LDL8"/>
<dbReference type="Proteomes" id="UP000028091">
    <property type="component" value="Unassembled WGS sequence"/>
</dbReference>
<comment type="caution">
    <text evidence="16">The sequence shown here is derived from an EMBL/GenBank/DDBJ whole genome shotgun (WGS) entry which is preliminary data.</text>
</comment>
<dbReference type="RefSeq" id="WP_034318954.1">
    <property type="nucleotide sequence ID" value="NZ_JALPZN010000060.1"/>
</dbReference>
<dbReference type="SUPFAM" id="SSF51735">
    <property type="entry name" value="NAD(P)-binding Rossmann-fold domains"/>
    <property type="match status" value="1"/>
</dbReference>
<sequence>MTNQTIKVVIAGARGRMGIEAVKLAEETSHFELVAALDHAHEGKKLSDVIHTTSDAPIYTDIDVCLSETAPDVLIDLTTPEIGKVHTKKALEHGVRPVVGTTGFSEADLKELQQLTEEKGIGCIIAPNFAVGAVLMMKFAKMAANYFPDVEIIELHHDKKLDAPSGTGLKTAEMIAEVRESKKQGHPEEKELIEGARGADYDGIRLHSVRLPGMIAHQEVLFGMDGQTLTIRHDSYNRASFMSGVKLSVEQVMHIDQLVYGLENIID</sequence>
<dbReference type="Gene3D" id="3.30.360.10">
    <property type="entry name" value="Dihydrodipicolinate Reductase, domain 2"/>
    <property type="match status" value="1"/>
</dbReference>
<reference evidence="16 17" key="1">
    <citation type="submission" date="2012-09" db="EMBL/GenBank/DDBJ databases">
        <title>Genome Sequence of Bacillus sp. DW5-4.</title>
        <authorList>
            <person name="Lai Q."/>
            <person name="Liu Y."/>
            <person name="Shao Z."/>
        </authorList>
    </citation>
    <scope>NUCLEOTIDE SEQUENCE [LARGE SCALE GENOMIC DNA]</scope>
    <source>
        <strain evidence="16 17">DW5-4</strain>
    </source>
</reference>
<evidence type="ECO:0000256" key="5">
    <source>
        <dbReference type="ARBA" id="ARBA00022915"/>
    </source>
</evidence>
<keyword evidence="3 13" id="KW-0028">Amino-acid biosynthesis</keyword>
<gene>
    <name evidence="13" type="primary">dapB</name>
    <name evidence="16" type="ORF">BA70_13505</name>
</gene>
<feature type="binding site" evidence="13">
    <location>
        <begin position="166"/>
        <end position="167"/>
    </location>
    <ligand>
        <name>(S)-2,3,4,5-tetrahydrodipicolinate</name>
        <dbReference type="ChEBI" id="CHEBI:16845"/>
    </ligand>
</feature>
<dbReference type="Pfam" id="PF01113">
    <property type="entry name" value="DapB_N"/>
    <property type="match status" value="1"/>
</dbReference>
<dbReference type="GO" id="GO:0005829">
    <property type="term" value="C:cytosol"/>
    <property type="evidence" value="ECO:0007669"/>
    <property type="project" value="TreeGrafter"/>
</dbReference>
<name>A0A081LDL8_9BACI</name>
<comment type="subcellular location">
    <subcellularLocation>
        <location evidence="13">Cytoplasm</location>
    </subcellularLocation>
</comment>
<organism evidence="16 17">
    <name type="scientific">Bacillus zhangzhouensis</name>
    <dbReference type="NCBI Taxonomy" id="1178540"/>
    <lineage>
        <taxon>Bacteria</taxon>
        <taxon>Bacillati</taxon>
        <taxon>Bacillota</taxon>
        <taxon>Bacilli</taxon>
        <taxon>Bacillales</taxon>
        <taxon>Bacillaceae</taxon>
        <taxon>Bacillus</taxon>
    </lineage>
</organism>
<comment type="catalytic activity">
    <reaction evidence="11 13">
        <text>(S)-2,3,4,5-tetrahydrodipicolinate + NADP(+) + H2O = (2S,4S)-4-hydroxy-2,3,4,5-tetrahydrodipicolinate + NADPH + H(+)</text>
        <dbReference type="Rhea" id="RHEA:35331"/>
        <dbReference type="ChEBI" id="CHEBI:15377"/>
        <dbReference type="ChEBI" id="CHEBI:15378"/>
        <dbReference type="ChEBI" id="CHEBI:16845"/>
        <dbReference type="ChEBI" id="CHEBI:57783"/>
        <dbReference type="ChEBI" id="CHEBI:58349"/>
        <dbReference type="ChEBI" id="CHEBI:67139"/>
        <dbReference type="EC" id="1.17.1.8"/>
    </reaction>
</comment>
<keyword evidence="8 13" id="KW-0457">Lysine biosynthesis</keyword>
<dbReference type="OrthoDB" id="9790352at2"/>
<accession>A0A081LDL8</accession>
<dbReference type="PANTHER" id="PTHR20836:SF0">
    <property type="entry name" value="4-HYDROXY-TETRAHYDRODIPICOLINATE REDUCTASE 1, CHLOROPLASTIC-RELATED"/>
    <property type="match status" value="1"/>
</dbReference>
<keyword evidence="7 13" id="KW-0520">NAD</keyword>
<comment type="catalytic activity">
    <reaction evidence="12 13">
        <text>(S)-2,3,4,5-tetrahydrodipicolinate + NAD(+) + H2O = (2S,4S)-4-hydroxy-2,3,4,5-tetrahydrodipicolinate + NADH + H(+)</text>
        <dbReference type="Rhea" id="RHEA:35323"/>
        <dbReference type="ChEBI" id="CHEBI:15377"/>
        <dbReference type="ChEBI" id="CHEBI:15378"/>
        <dbReference type="ChEBI" id="CHEBI:16845"/>
        <dbReference type="ChEBI" id="CHEBI:57540"/>
        <dbReference type="ChEBI" id="CHEBI:57945"/>
        <dbReference type="ChEBI" id="CHEBI:67139"/>
        <dbReference type="EC" id="1.17.1.8"/>
    </reaction>
</comment>
<dbReference type="SUPFAM" id="SSF55347">
    <property type="entry name" value="Glyceraldehyde-3-phosphate dehydrogenase-like, C-terminal domain"/>
    <property type="match status" value="1"/>
</dbReference>
<comment type="subunit">
    <text evidence="13">Homotetramer.</text>
</comment>
<comment type="pathway">
    <text evidence="9 13">Amino-acid biosynthesis; L-lysine biosynthesis via DAP pathway; (S)-tetrahydrodipicolinate from L-aspartate: step 4/4.</text>
</comment>
<feature type="binding site" evidence="13">
    <location>
        <position position="45"/>
    </location>
    <ligand>
        <name>NADP(+)</name>
        <dbReference type="ChEBI" id="CHEBI:58349"/>
    </ligand>
</feature>
<comment type="caution">
    <text evidence="13">Was originally thought to be a dihydrodipicolinate reductase (DHDPR), catalyzing the conversion of dihydrodipicolinate to tetrahydrodipicolinate. However, it was shown in E.coli that the substrate of the enzymatic reaction is not dihydrodipicolinate (DHDP) but in fact (2S,4S)-4-hydroxy-2,3,4,5-tetrahydrodipicolinic acid (HTPA), the product released by the DapA-catalyzed reaction.</text>
</comment>
<feature type="domain" description="Dihydrodipicolinate reductase C-terminal" evidence="15">
    <location>
        <begin position="132"/>
        <end position="265"/>
    </location>
</feature>
<dbReference type="PANTHER" id="PTHR20836">
    <property type="entry name" value="DIHYDRODIPICOLINATE REDUCTASE"/>
    <property type="match status" value="1"/>
</dbReference>
<keyword evidence="2 13" id="KW-0963">Cytoplasm</keyword>
<feature type="active site" description="Proton donor/acceptor" evidence="13">
    <location>
        <position position="156"/>
    </location>
</feature>
<keyword evidence="6 13" id="KW-0560">Oxidoreductase</keyword>
<dbReference type="InterPro" id="IPR036291">
    <property type="entry name" value="NAD(P)-bd_dom_sf"/>
</dbReference>
<protein>
    <recommendedName>
        <fullName evidence="10 13">4-hydroxy-tetrahydrodipicolinate reductase</fullName>
        <shortName evidence="13">HTPA reductase</shortName>
        <ecNumber evidence="10 13">1.17.1.8</ecNumber>
    </recommendedName>
</protein>
<comment type="function">
    <text evidence="13">Catalyzes the conversion of 4-hydroxy-tetrahydrodipicolinate (HTPA) to tetrahydrodipicolinate.</text>
</comment>
<dbReference type="InterPro" id="IPR022664">
    <property type="entry name" value="DapB_N_CS"/>
</dbReference>
<evidence type="ECO:0000259" key="14">
    <source>
        <dbReference type="Pfam" id="PF01113"/>
    </source>
</evidence>
<dbReference type="PIRSF" id="PIRSF000161">
    <property type="entry name" value="DHPR"/>
    <property type="match status" value="1"/>
</dbReference>
<dbReference type="InterPro" id="IPR000846">
    <property type="entry name" value="DapB_N"/>
</dbReference>
<feature type="binding site" evidence="13">
    <location>
        <position position="157"/>
    </location>
    <ligand>
        <name>(S)-2,3,4,5-tetrahydrodipicolinate</name>
        <dbReference type="ChEBI" id="CHEBI:16845"/>
    </ligand>
</feature>
<dbReference type="EC" id="1.17.1.8" evidence="10 13"/>
<dbReference type="Gene3D" id="3.40.50.720">
    <property type="entry name" value="NAD(P)-binding Rossmann-like Domain"/>
    <property type="match status" value="1"/>
</dbReference>
<dbReference type="InterPro" id="IPR022663">
    <property type="entry name" value="DapB_C"/>
</dbReference>
<evidence type="ECO:0000256" key="3">
    <source>
        <dbReference type="ARBA" id="ARBA00022605"/>
    </source>
</evidence>
<dbReference type="FunFam" id="3.40.50.720:FF:000180">
    <property type="entry name" value="4-hydroxy-tetrahydrodipicolinate reductase"/>
    <property type="match status" value="1"/>
</dbReference>
<proteinExistence type="inferred from homology"/>
<comment type="caution">
    <text evidence="13">Lacks conserved residue(s) required for the propagation of feature annotation.</text>
</comment>
<feature type="binding site" evidence="13">
    <location>
        <begin position="100"/>
        <end position="102"/>
    </location>
    <ligand>
        <name>NAD(+)</name>
        <dbReference type="ChEBI" id="CHEBI:57540"/>
    </ligand>
</feature>
<evidence type="ECO:0000256" key="9">
    <source>
        <dbReference type="ARBA" id="ARBA00037922"/>
    </source>
</evidence>
<dbReference type="FunFam" id="3.30.360.10:FF:000009">
    <property type="entry name" value="4-hydroxy-tetrahydrodipicolinate reductase"/>
    <property type="match status" value="1"/>
</dbReference>
<evidence type="ECO:0000256" key="8">
    <source>
        <dbReference type="ARBA" id="ARBA00023154"/>
    </source>
</evidence>
<dbReference type="GO" id="GO:0019877">
    <property type="term" value="P:diaminopimelate biosynthetic process"/>
    <property type="evidence" value="ECO:0007669"/>
    <property type="project" value="UniProtKB-UniRule"/>
</dbReference>
<evidence type="ECO:0000256" key="11">
    <source>
        <dbReference type="ARBA" id="ARBA00049080"/>
    </source>
</evidence>
<evidence type="ECO:0000256" key="1">
    <source>
        <dbReference type="ARBA" id="ARBA00006642"/>
    </source>
</evidence>
<evidence type="ECO:0000256" key="10">
    <source>
        <dbReference type="ARBA" id="ARBA00038983"/>
    </source>
</evidence>
<dbReference type="GO" id="GO:0009089">
    <property type="term" value="P:lysine biosynthetic process via diaminopimelate"/>
    <property type="evidence" value="ECO:0007669"/>
    <property type="project" value="UniProtKB-UniRule"/>
</dbReference>
<evidence type="ECO:0000256" key="7">
    <source>
        <dbReference type="ARBA" id="ARBA00023027"/>
    </source>
</evidence>
<evidence type="ECO:0000313" key="17">
    <source>
        <dbReference type="Proteomes" id="UP000028091"/>
    </source>
</evidence>
<feature type="active site" description="Proton donor" evidence="13">
    <location>
        <position position="160"/>
    </location>
</feature>
<dbReference type="CDD" id="cd02274">
    <property type="entry name" value="DHDPR_N"/>
    <property type="match status" value="1"/>
</dbReference>
<evidence type="ECO:0000256" key="13">
    <source>
        <dbReference type="HAMAP-Rule" id="MF_00102"/>
    </source>
</evidence>
<dbReference type="GO" id="GO:0008839">
    <property type="term" value="F:4-hydroxy-tetrahydrodipicolinate reductase"/>
    <property type="evidence" value="ECO:0007669"/>
    <property type="project" value="UniProtKB-UniRule"/>
</dbReference>
<evidence type="ECO:0000256" key="12">
    <source>
        <dbReference type="ARBA" id="ARBA00049396"/>
    </source>
</evidence>
<evidence type="ECO:0000259" key="15">
    <source>
        <dbReference type="Pfam" id="PF05173"/>
    </source>
</evidence>
<dbReference type="UniPathway" id="UPA00034">
    <property type="reaction ID" value="UER00018"/>
</dbReference>
<dbReference type="GO" id="GO:0016726">
    <property type="term" value="F:oxidoreductase activity, acting on CH or CH2 groups, NAD or NADP as acceptor"/>
    <property type="evidence" value="ECO:0007669"/>
    <property type="project" value="UniProtKB-UniRule"/>
</dbReference>
<feature type="domain" description="Dihydrodipicolinate reductase N-terminal" evidence="14">
    <location>
        <begin position="6"/>
        <end position="129"/>
    </location>
</feature>
<dbReference type="eggNOG" id="COG0289">
    <property type="taxonomic scope" value="Bacteria"/>
</dbReference>
<dbReference type="Pfam" id="PF05173">
    <property type="entry name" value="DapB_C"/>
    <property type="match status" value="1"/>
</dbReference>
<comment type="similarity">
    <text evidence="1 13">Belongs to the DapB family.</text>
</comment>
<evidence type="ECO:0000256" key="6">
    <source>
        <dbReference type="ARBA" id="ARBA00023002"/>
    </source>
</evidence>
<dbReference type="GO" id="GO:0050661">
    <property type="term" value="F:NADP binding"/>
    <property type="evidence" value="ECO:0007669"/>
    <property type="project" value="UniProtKB-UniRule"/>
</dbReference>
<evidence type="ECO:0000256" key="2">
    <source>
        <dbReference type="ARBA" id="ARBA00022490"/>
    </source>
</evidence>
<feature type="binding site" evidence="13">
    <location>
        <begin position="12"/>
        <end position="17"/>
    </location>
    <ligand>
        <name>NAD(+)</name>
        <dbReference type="ChEBI" id="CHEBI:57540"/>
    </ligand>
</feature>
<keyword evidence="5 13" id="KW-0220">Diaminopimelate biosynthesis</keyword>
<keyword evidence="4 13" id="KW-0521">NADP</keyword>
<evidence type="ECO:0000313" key="16">
    <source>
        <dbReference type="EMBL" id="KEP27344.1"/>
    </source>
</evidence>
<keyword evidence="17" id="KW-1185">Reference proteome</keyword>
<dbReference type="EMBL" id="JOTP01000004">
    <property type="protein sequence ID" value="KEP27344.1"/>
    <property type="molecule type" value="Genomic_DNA"/>
</dbReference>
<dbReference type="HAMAP" id="MF_00102">
    <property type="entry name" value="DapB"/>
    <property type="match status" value="1"/>
</dbReference>
<dbReference type="NCBIfam" id="TIGR00036">
    <property type="entry name" value="dapB"/>
    <property type="match status" value="1"/>
</dbReference>